<dbReference type="EMBL" id="HACA01017405">
    <property type="protein sequence ID" value="CDW34766.1"/>
    <property type="molecule type" value="Transcribed_RNA"/>
</dbReference>
<protein>
    <submittedName>
        <fullName evidence="1">Uncharacterized protein</fullName>
    </submittedName>
</protein>
<name>A0A0K2UAN8_LEPSM</name>
<evidence type="ECO:0000313" key="1">
    <source>
        <dbReference type="EMBL" id="CDW34766.1"/>
    </source>
</evidence>
<feature type="non-terminal residue" evidence="1">
    <location>
        <position position="1"/>
    </location>
</feature>
<organism evidence="1">
    <name type="scientific">Lepeophtheirus salmonis</name>
    <name type="common">Salmon louse</name>
    <name type="synonym">Caligus salmonis</name>
    <dbReference type="NCBI Taxonomy" id="72036"/>
    <lineage>
        <taxon>Eukaryota</taxon>
        <taxon>Metazoa</taxon>
        <taxon>Ecdysozoa</taxon>
        <taxon>Arthropoda</taxon>
        <taxon>Crustacea</taxon>
        <taxon>Multicrustacea</taxon>
        <taxon>Hexanauplia</taxon>
        <taxon>Copepoda</taxon>
        <taxon>Siphonostomatoida</taxon>
        <taxon>Caligidae</taxon>
        <taxon>Lepeophtheirus</taxon>
    </lineage>
</organism>
<dbReference type="AlphaFoldDB" id="A0A0K2UAN8"/>
<accession>A0A0K2UAN8</accession>
<sequence length="66" mass="7657">PDLIKGLHDGSVLTVYQFCSHFCRWDECNHIHTFSSNRLVQECESCFSSFLVLTRKELASHKLKTL</sequence>
<proteinExistence type="predicted"/>
<reference evidence="1" key="1">
    <citation type="submission" date="2014-05" db="EMBL/GenBank/DDBJ databases">
        <authorList>
            <person name="Chronopoulou M."/>
        </authorList>
    </citation>
    <scope>NUCLEOTIDE SEQUENCE</scope>
    <source>
        <tissue evidence="1">Whole organism</tissue>
    </source>
</reference>
<feature type="non-terminal residue" evidence="1">
    <location>
        <position position="66"/>
    </location>
</feature>